<reference evidence="2 3" key="1">
    <citation type="submission" date="2022-10" db="EMBL/GenBank/DDBJ databases">
        <title>Roseococcus glaciei nov., sp. nov., isolated from glacier.</title>
        <authorList>
            <person name="Liu Q."/>
            <person name="Xin Y.-H."/>
        </authorList>
    </citation>
    <scope>NUCLEOTIDE SEQUENCE [LARGE SCALE GENOMIC DNA]</scope>
    <source>
        <strain evidence="2 3">MDT2-1-1</strain>
    </source>
</reference>
<keyword evidence="3" id="KW-1185">Reference proteome</keyword>
<dbReference type="EMBL" id="JAPFQI010000009">
    <property type="protein sequence ID" value="MCW8086492.1"/>
    <property type="molecule type" value="Genomic_DNA"/>
</dbReference>
<proteinExistence type="predicted"/>
<organism evidence="2 3">
    <name type="scientific">Sabulicella glaciei</name>
    <dbReference type="NCBI Taxonomy" id="2984948"/>
    <lineage>
        <taxon>Bacteria</taxon>
        <taxon>Pseudomonadati</taxon>
        <taxon>Pseudomonadota</taxon>
        <taxon>Alphaproteobacteria</taxon>
        <taxon>Acetobacterales</taxon>
        <taxon>Acetobacteraceae</taxon>
        <taxon>Sabulicella</taxon>
    </lineage>
</organism>
<feature type="transmembrane region" description="Helical" evidence="1">
    <location>
        <begin position="73"/>
        <end position="96"/>
    </location>
</feature>
<protein>
    <recommendedName>
        <fullName evidence="4">Integral membrane protein</fullName>
    </recommendedName>
</protein>
<evidence type="ECO:0000256" key="1">
    <source>
        <dbReference type="SAM" id="Phobius"/>
    </source>
</evidence>
<evidence type="ECO:0000313" key="2">
    <source>
        <dbReference type="EMBL" id="MCW8086492.1"/>
    </source>
</evidence>
<dbReference type="RefSeq" id="WP_301590556.1">
    <property type="nucleotide sequence ID" value="NZ_JAPFQI010000009.1"/>
</dbReference>
<evidence type="ECO:0000313" key="3">
    <source>
        <dbReference type="Proteomes" id="UP001526430"/>
    </source>
</evidence>
<feature type="transmembrane region" description="Helical" evidence="1">
    <location>
        <begin position="41"/>
        <end position="61"/>
    </location>
</feature>
<feature type="transmembrane region" description="Helical" evidence="1">
    <location>
        <begin position="12"/>
        <end position="35"/>
    </location>
</feature>
<dbReference type="Proteomes" id="UP001526430">
    <property type="component" value="Unassembled WGS sequence"/>
</dbReference>
<sequence length="135" mass="13284">MTLRPTRFLRLALLGDAAASAATGLLLAGAPIAGLLSLPEALLRVAGLALLPYAAFVAWVGRSAAPPRAAVRAIIAVNLVWVLDSVALLAFGPALAGLAPTALGTVFVLAQAAAVAGFAAAQAAAMRGAAEAHPA</sequence>
<keyword evidence="1" id="KW-0812">Transmembrane</keyword>
<keyword evidence="1" id="KW-0472">Membrane</keyword>
<feature type="transmembrane region" description="Helical" evidence="1">
    <location>
        <begin position="102"/>
        <end position="121"/>
    </location>
</feature>
<comment type="caution">
    <text evidence="2">The sequence shown here is derived from an EMBL/GenBank/DDBJ whole genome shotgun (WGS) entry which is preliminary data.</text>
</comment>
<name>A0ABT3NWD7_9PROT</name>
<gene>
    <name evidence="2" type="ORF">OF850_12700</name>
</gene>
<accession>A0ABT3NWD7</accession>
<keyword evidence="1" id="KW-1133">Transmembrane helix</keyword>
<evidence type="ECO:0008006" key="4">
    <source>
        <dbReference type="Google" id="ProtNLM"/>
    </source>
</evidence>